<protein>
    <submittedName>
        <fullName evidence="2">Oxygen-evolving enhancer protein 2, chloroplastic</fullName>
    </submittedName>
</protein>
<dbReference type="InterPro" id="IPR032190">
    <property type="entry name" value="NPC1_N"/>
</dbReference>
<dbReference type="GO" id="GO:0015918">
    <property type="term" value="P:sterol transport"/>
    <property type="evidence" value="ECO:0007669"/>
    <property type="project" value="TreeGrafter"/>
</dbReference>
<keyword evidence="3" id="KW-1185">Reference proteome</keyword>
<dbReference type="Proteomes" id="UP000485058">
    <property type="component" value="Unassembled WGS sequence"/>
</dbReference>
<sequence>MQTTCPALWAQQGGAQGSYCCTAAQVVNIGLSTQKVIPFVVGCPACLHNFVHLWCALTCSPDQSSWAEVVAVQQAADTNVTVVSE</sequence>
<accession>A0A699YL57</accession>
<evidence type="ECO:0000259" key="1">
    <source>
        <dbReference type="Pfam" id="PF16414"/>
    </source>
</evidence>
<dbReference type="PANTHER" id="PTHR45727">
    <property type="entry name" value="NPC INTRACELLULAR CHOLESTEROL TRANSPORTER 1"/>
    <property type="match status" value="1"/>
</dbReference>
<feature type="non-terminal residue" evidence="2">
    <location>
        <position position="1"/>
    </location>
</feature>
<dbReference type="GO" id="GO:0016020">
    <property type="term" value="C:membrane"/>
    <property type="evidence" value="ECO:0007669"/>
    <property type="project" value="TreeGrafter"/>
</dbReference>
<organism evidence="2 3">
    <name type="scientific">Haematococcus lacustris</name>
    <name type="common">Green alga</name>
    <name type="synonym">Haematococcus pluvialis</name>
    <dbReference type="NCBI Taxonomy" id="44745"/>
    <lineage>
        <taxon>Eukaryota</taxon>
        <taxon>Viridiplantae</taxon>
        <taxon>Chlorophyta</taxon>
        <taxon>core chlorophytes</taxon>
        <taxon>Chlorophyceae</taxon>
        <taxon>CS clade</taxon>
        <taxon>Chlamydomonadales</taxon>
        <taxon>Haematococcaceae</taxon>
        <taxon>Haematococcus</taxon>
    </lineage>
</organism>
<comment type="caution">
    <text evidence="2">The sequence shown here is derived from an EMBL/GenBank/DDBJ whole genome shotgun (WGS) entry which is preliminary data.</text>
</comment>
<evidence type="ECO:0000313" key="2">
    <source>
        <dbReference type="EMBL" id="GFH10997.1"/>
    </source>
</evidence>
<feature type="non-terminal residue" evidence="2">
    <location>
        <position position="85"/>
    </location>
</feature>
<dbReference type="AlphaFoldDB" id="A0A699YL57"/>
<dbReference type="GO" id="GO:0032934">
    <property type="term" value="F:sterol binding"/>
    <property type="evidence" value="ECO:0007669"/>
    <property type="project" value="TreeGrafter"/>
</dbReference>
<name>A0A699YL57_HAELA</name>
<gene>
    <name evidence="2" type="ORF">HaLaN_06418</name>
</gene>
<dbReference type="Pfam" id="PF16414">
    <property type="entry name" value="NPC1_N"/>
    <property type="match status" value="1"/>
</dbReference>
<proteinExistence type="predicted"/>
<evidence type="ECO:0000313" key="3">
    <source>
        <dbReference type="Proteomes" id="UP000485058"/>
    </source>
</evidence>
<dbReference type="PANTHER" id="PTHR45727:SF2">
    <property type="entry name" value="NPC INTRACELLULAR CHOLESTEROL TRANSPORTER 1"/>
    <property type="match status" value="1"/>
</dbReference>
<feature type="domain" description="Niemann-Pick C1 N-terminal" evidence="1">
    <location>
        <begin position="1"/>
        <end position="82"/>
    </location>
</feature>
<dbReference type="EMBL" id="BLLF01000365">
    <property type="protein sequence ID" value="GFH10997.1"/>
    <property type="molecule type" value="Genomic_DNA"/>
</dbReference>
<reference evidence="2 3" key="1">
    <citation type="submission" date="2020-02" db="EMBL/GenBank/DDBJ databases">
        <title>Draft genome sequence of Haematococcus lacustris strain NIES-144.</title>
        <authorList>
            <person name="Morimoto D."/>
            <person name="Nakagawa S."/>
            <person name="Yoshida T."/>
            <person name="Sawayama S."/>
        </authorList>
    </citation>
    <scope>NUCLEOTIDE SEQUENCE [LARGE SCALE GENOMIC DNA]</scope>
    <source>
        <strain evidence="2 3">NIES-144</strain>
    </source>
</reference>